<dbReference type="RefSeq" id="WP_354643315.1">
    <property type="nucleotide sequence ID" value="NZ_CP159872.1"/>
</dbReference>
<feature type="compositionally biased region" description="Low complexity" evidence="1">
    <location>
        <begin position="369"/>
        <end position="408"/>
    </location>
</feature>
<evidence type="ECO:0008006" key="3">
    <source>
        <dbReference type="Google" id="ProtNLM"/>
    </source>
</evidence>
<feature type="compositionally biased region" description="Low complexity" evidence="1">
    <location>
        <begin position="416"/>
        <end position="425"/>
    </location>
</feature>
<dbReference type="Gene3D" id="1.25.40.10">
    <property type="entry name" value="Tetratricopeptide repeat domain"/>
    <property type="match status" value="1"/>
</dbReference>
<feature type="compositionally biased region" description="Low complexity" evidence="1">
    <location>
        <begin position="24"/>
        <end position="34"/>
    </location>
</feature>
<feature type="compositionally biased region" description="Pro residues" evidence="1">
    <location>
        <begin position="85"/>
        <end position="117"/>
    </location>
</feature>
<dbReference type="AlphaFoldDB" id="A0AAU8K135"/>
<name>A0AAU8K135_9ACTN</name>
<protein>
    <recommendedName>
        <fullName evidence="3">Caspase domain-containing protein</fullName>
    </recommendedName>
</protein>
<feature type="region of interest" description="Disordered" evidence="1">
    <location>
        <begin position="1"/>
        <end position="34"/>
    </location>
</feature>
<feature type="region of interest" description="Disordered" evidence="1">
    <location>
        <begin position="39"/>
        <end position="58"/>
    </location>
</feature>
<evidence type="ECO:0000256" key="1">
    <source>
        <dbReference type="SAM" id="MobiDB-lite"/>
    </source>
</evidence>
<feature type="compositionally biased region" description="Low complexity" evidence="1">
    <location>
        <begin position="582"/>
        <end position="599"/>
    </location>
</feature>
<organism evidence="2">
    <name type="scientific">Kitasatospora camelliae</name>
    <dbReference type="NCBI Taxonomy" id="3156397"/>
    <lineage>
        <taxon>Bacteria</taxon>
        <taxon>Bacillati</taxon>
        <taxon>Actinomycetota</taxon>
        <taxon>Actinomycetes</taxon>
        <taxon>Kitasatosporales</taxon>
        <taxon>Streptomycetaceae</taxon>
        <taxon>Kitasatospora</taxon>
    </lineage>
</organism>
<feature type="compositionally biased region" description="Basic and acidic residues" evidence="1">
    <location>
        <begin position="461"/>
        <end position="523"/>
    </location>
</feature>
<dbReference type="InterPro" id="IPR011990">
    <property type="entry name" value="TPR-like_helical_dom_sf"/>
</dbReference>
<gene>
    <name evidence="2" type="ORF">ABWK59_27440</name>
</gene>
<dbReference type="KEGG" id="kcm:ABWK59_27440"/>
<feature type="region of interest" description="Disordered" evidence="1">
    <location>
        <begin position="356"/>
        <end position="604"/>
    </location>
</feature>
<sequence>MTAASGDGVRPDPVDETAELPLIGADAASGGPAAGRLAVADPFALPPSTTPSHGTPVPADPFELPPTAVPSTGWTATIPAITLPPTAPPTPQNPPTAAAPPQPVAPAPAPVPAPAPAVAPTAVTPPAAVTAPAGQSGGIGGSLRGRILVIEGGYGARRHWGRGGAAQAPVLSAMLAAVSPQILLAADAVDAVHLPGATDPQTVLAHLRAAARHPGPLLIHVGGHLFADRRGGQIFLTLRDSKPADSLPWQALANELSQRPADLDTLVIGDLSGDHAAWPQLQSAITPLVDGVPLWAAITPDPDQVGTFTRALIEVLHRGRPGADAVLTPEQLRQQVHSVLRPDVITLTAHAADRPLFRNTSRQIGPGAGDPQPQGGPVPAAVAPKPAGRAARPAVTPAAAPRPVPTAGDPQATVGAPAAAPAAPARGGLQRNWQPRGMVSLRKPGVPATPPRPARPVALEKSARSDRVDLGKPTGTEKVELGKPSGTEKVELGKPTADRVELGKEASAERVETGKPTTERVELGKPAAPEQPDAAERVELGKPSTATPDSTDRVELAKPAARPEPVEPEAVGAAERVELGKPTAAVQTAPAASESAATEPEADPLEGYRDAIGRIVASADAGAHQEAAELAIALEEKAVAVHGPVAPAVLQVRQVRAHVSRLAGRAALAAEIYREVALTLLRTEGPEHTETQRAATNAEACWRAVKDPAEAISIAPDIIELRAHLPGPDGRKLRAAERHLRQLVAAKAAHDYAEPTPTA</sequence>
<proteinExistence type="predicted"/>
<feature type="region of interest" description="Disordered" evidence="1">
    <location>
        <begin position="80"/>
        <end position="120"/>
    </location>
</feature>
<evidence type="ECO:0000313" key="2">
    <source>
        <dbReference type="EMBL" id="XCM82383.1"/>
    </source>
</evidence>
<dbReference type="EMBL" id="CP159872">
    <property type="protein sequence ID" value="XCM82383.1"/>
    <property type="molecule type" value="Genomic_DNA"/>
</dbReference>
<reference evidence="2" key="1">
    <citation type="submission" date="2024-06" db="EMBL/GenBank/DDBJ databases">
        <title>The genome sequences of Kitasatospora sp. strain HUAS MG31.</title>
        <authorList>
            <person name="Mo P."/>
        </authorList>
    </citation>
    <scope>NUCLEOTIDE SEQUENCE</scope>
    <source>
        <strain evidence="2">HUAS MG31</strain>
    </source>
</reference>
<accession>A0AAU8K135</accession>